<accession>A0ABS0XIF8</accession>
<dbReference type="Pfam" id="PF02687">
    <property type="entry name" value="FtsX"/>
    <property type="match status" value="1"/>
</dbReference>
<evidence type="ECO:0000259" key="7">
    <source>
        <dbReference type="Pfam" id="PF02687"/>
    </source>
</evidence>
<dbReference type="EMBL" id="JAEKOZ010000047">
    <property type="protein sequence ID" value="MBJ3813010.1"/>
    <property type="molecule type" value="Genomic_DNA"/>
</dbReference>
<dbReference type="InterPro" id="IPR003838">
    <property type="entry name" value="ABC3_permease_C"/>
</dbReference>
<comment type="caution">
    <text evidence="8">The sequence shown here is derived from an EMBL/GenBank/DDBJ whole genome shotgun (WGS) entry which is preliminary data.</text>
</comment>
<evidence type="ECO:0000256" key="3">
    <source>
        <dbReference type="ARBA" id="ARBA00022692"/>
    </source>
</evidence>
<name>A0ABS0XIF8_9ACTN</name>
<evidence type="ECO:0000256" key="4">
    <source>
        <dbReference type="ARBA" id="ARBA00022989"/>
    </source>
</evidence>
<gene>
    <name evidence="8" type="ORF">JGB26_39130</name>
</gene>
<feature type="transmembrane region" description="Helical" evidence="6">
    <location>
        <begin position="588"/>
        <end position="611"/>
    </location>
</feature>
<keyword evidence="4 6" id="KW-1133">Transmembrane helix</keyword>
<dbReference type="PANTHER" id="PTHR30287:SF2">
    <property type="entry name" value="BLL1001 PROTEIN"/>
    <property type="match status" value="1"/>
</dbReference>
<organism evidence="8 9">
    <name type="scientific">Streptomyces flavofungini</name>
    <dbReference type="NCBI Taxonomy" id="68200"/>
    <lineage>
        <taxon>Bacteria</taxon>
        <taxon>Bacillati</taxon>
        <taxon>Actinomycetota</taxon>
        <taxon>Actinomycetes</taxon>
        <taxon>Kitasatosporales</taxon>
        <taxon>Streptomycetaceae</taxon>
        <taxon>Streptomyces</taxon>
    </lineage>
</organism>
<feature type="transmembrane region" description="Helical" evidence="6">
    <location>
        <begin position="232"/>
        <end position="254"/>
    </location>
</feature>
<keyword evidence="9" id="KW-1185">Reference proteome</keyword>
<feature type="domain" description="ABC3 transporter permease C-terminal" evidence="7">
    <location>
        <begin position="55"/>
        <end position="173"/>
    </location>
</feature>
<proteinExistence type="predicted"/>
<sequence length="623" mass="64286">MYPGRVAGTALACAVTAAGVGASALLLIGASLPDYAEGSVEAAAAQDAQDVLALLLSLLVMSAVLVVGSTVALWTGQRLHQFAVLRALGVTSGRLRRMVAGDVLMLALVSAAVGAALGMVPLARLGRRLLVDRELFPETASLPSAGHVWSTGAGVCLITGAVAVLAALASVLAAGRVSPGLLLKDPGSATATARSRARLVTGLLMILMLCVPLLCVMAFMDLPVTVRAAMTPGLALTLIPSLAVLAPWIVPPLIRPVSAVLRIVDRRVGRVAAAGLSAAASRTTAMAVPVMLAVGVAVSLLGAGATIGKAVHHQAEDGLLADGVVTAEPGHRLPAAPRFPGGSATALVHTEVTAAPTSLDDQPEPADTWGVDGPRLVRVLDLGVREGRMSALRGGTFAAGAMQADSHHWRLGQRVRLTMADGSRQTLTLVAVYERDLAFPEYVVPRTTALKHTKAPYADKILLAGALRSWPADKGQKLETRAHYLDHLTPRNPADDLASRLIVSVISGYALLAAANTCSLAQRDRRAQHAHLRALGLGRVQMLRCVLYESVGAATIGVGLAAITALACLIPLAMVLDVGAAPALDLPWTAGVLVAAVLAVAVPSAMTAHPLHNVQEQFARRRA</sequence>
<evidence type="ECO:0000256" key="5">
    <source>
        <dbReference type="ARBA" id="ARBA00023136"/>
    </source>
</evidence>
<feature type="transmembrane region" description="Helical" evidence="6">
    <location>
        <begin position="551"/>
        <end position="576"/>
    </location>
</feature>
<dbReference type="PANTHER" id="PTHR30287">
    <property type="entry name" value="MEMBRANE COMPONENT OF PREDICTED ABC SUPERFAMILY METABOLITE UPTAKE TRANSPORTER"/>
    <property type="match status" value="1"/>
</dbReference>
<evidence type="ECO:0000256" key="2">
    <source>
        <dbReference type="ARBA" id="ARBA00022475"/>
    </source>
</evidence>
<evidence type="ECO:0000313" key="9">
    <source>
        <dbReference type="Proteomes" id="UP000634780"/>
    </source>
</evidence>
<dbReference type="InterPro" id="IPR038766">
    <property type="entry name" value="Membrane_comp_ABC_pdt"/>
</dbReference>
<keyword evidence="5 6" id="KW-0472">Membrane</keyword>
<evidence type="ECO:0000256" key="6">
    <source>
        <dbReference type="SAM" id="Phobius"/>
    </source>
</evidence>
<feature type="transmembrane region" description="Helical" evidence="6">
    <location>
        <begin position="146"/>
        <end position="174"/>
    </location>
</feature>
<feature type="transmembrane region" description="Helical" evidence="6">
    <location>
        <begin position="199"/>
        <end position="220"/>
    </location>
</feature>
<comment type="subcellular location">
    <subcellularLocation>
        <location evidence="1">Cell membrane</location>
        <topology evidence="1">Multi-pass membrane protein</topology>
    </subcellularLocation>
</comment>
<evidence type="ECO:0000313" key="8">
    <source>
        <dbReference type="EMBL" id="MBJ3813010.1"/>
    </source>
</evidence>
<dbReference type="Proteomes" id="UP000634780">
    <property type="component" value="Unassembled WGS sequence"/>
</dbReference>
<protein>
    <submittedName>
        <fullName evidence="8">ABC transporter permease</fullName>
    </submittedName>
</protein>
<dbReference type="RefSeq" id="WP_190113791.1">
    <property type="nucleotide sequence ID" value="NZ_BMVR01000001.1"/>
</dbReference>
<keyword evidence="2" id="KW-1003">Cell membrane</keyword>
<keyword evidence="3 6" id="KW-0812">Transmembrane</keyword>
<reference evidence="8 9" key="1">
    <citation type="submission" date="2020-12" db="EMBL/GenBank/DDBJ databases">
        <title>Streptomyces typhae sp. nov., a novel endophytic actinomycete isolated from the root of cattail pollen (Typha angustifolia L.).</title>
        <authorList>
            <person name="Peng C."/>
            <person name="Liu C."/>
        </authorList>
    </citation>
    <scope>NUCLEOTIDE SEQUENCE [LARGE SCALE GENOMIC DNA]</scope>
    <source>
        <strain evidence="8 9">JCM 4753</strain>
    </source>
</reference>
<feature type="transmembrane region" description="Helical" evidence="6">
    <location>
        <begin position="103"/>
        <end position="126"/>
    </location>
</feature>
<feature type="transmembrane region" description="Helical" evidence="6">
    <location>
        <begin position="53"/>
        <end position="76"/>
    </location>
</feature>
<evidence type="ECO:0000256" key="1">
    <source>
        <dbReference type="ARBA" id="ARBA00004651"/>
    </source>
</evidence>